<organism evidence="3 4">
    <name type="scientific">Paenibacillus enshidis</name>
    <dbReference type="NCBI Taxonomy" id="1458439"/>
    <lineage>
        <taxon>Bacteria</taxon>
        <taxon>Bacillati</taxon>
        <taxon>Bacillota</taxon>
        <taxon>Bacilli</taxon>
        <taxon>Bacillales</taxon>
        <taxon>Paenibacillaceae</taxon>
        <taxon>Paenibacillus</taxon>
    </lineage>
</organism>
<dbReference type="EMBL" id="JBHHMI010000017">
    <property type="protein sequence ID" value="MFB5268534.1"/>
    <property type="molecule type" value="Genomic_DNA"/>
</dbReference>
<dbReference type="RefSeq" id="WP_375356755.1">
    <property type="nucleotide sequence ID" value="NZ_JBHHMI010000017.1"/>
</dbReference>
<evidence type="ECO:0000313" key="3">
    <source>
        <dbReference type="EMBL" id="MFB5268534.1"/>
    </source>
</evidence>
<dbReference type="PANTHER" id="PTHR32305">
    <property type="match status" value="1"/>
</dbReference>
<keyword evidence="1" id="KW-0677">Repeat</keyword>
<comment type="caution">
    <text evidence="3">The sequence shown here is derived from an EMBL/GenBank/DDBJ whole genome shotgun (WGS) entry which is preliminary data.</text>
</comment>
<sequence>MYTSNSQNIQFEYNDDNMLTKMTGPDFTTSYTYDNAGRRTSMTDAHGTTAYSYNEDNGFLTGLTYPDGTKISYTYNTQSRTGYTLTDPQGGSTTVEASLDSMNRVTEMELSTGGGGMSLQAASGPLDRMIFDYTPNSLLKRQTSGSGLSTTFNYDGYDLSGVSVEQNGSALQQFGYEYDASKNIIERSQNGSADQFGYDPLNRVASEMAAEESKIYNYDANGNRGKMGSGKIFGMKNAEYTYDSISRLTKVNGEGKEVMYSYNGDGLLYERTADGKTTRYYYDEEAKLMAEADVTGGTPTFTYVYIYDLSGQIWARQDKATGALQYYQLNGHGDVVGLNDSEGNVLNSYSYDIWGGPLTKQETVPNVLRYSGEYWDDTTGLQYLRARWYDPGVGRFMGEDTYQGEVTDPLSLNLYTYVGNNPLIYVDPSGHYFETLDYQELRILLNDARERSNSTKNSSYQLYKDFIRDRYDFASIFGGANQYNYLYDLVTGTSAYDNSAGKSDWAREQLLSAYQKWTDDEILAIAAGGMIGGNGGIKGKSKGTGKFDDGLTQMYKDVALGRGSTGRTVPNNLNEQLAMKEVLSAPLNSAKELKSITMTDSRWLSKEGWVKMSKNVNGIEIHFVYNAKTGAFDDFKFK</sequence>
<protein>
    <submittedName>
        <fullName evidence="3">RHS repeat domain-containing protein</fullName>
    </submittedName>
</protein>
<evidence type="ECO:0000259" key="2">
    <source>
        <dbReference type="Pfam" id="PF25023"/>
    </source>
</evidence>
<evidence type="ECO:0000256" key="1">
    <source>
        <dbReference type="ARBA" id="ARBA00022737"/>
    </source>
</evidence>
<dbReference type="NCBIfam" id="TIGR03696">
    <property type="entry name" value="Rhs_assc_core"/>
    <property type="match status" value="1"/>
</dbReference>
<dbReference type="InterPro" id="IPR050708">
    <property type="entry name" value="T6SS_VgrG/RHS"/>
</dbReference>
<evidence type="ECO:0000313" key="4">
    <source>
        <dbReference type="Proteomes" id="UP001580346"/>
    </source>
</evidence>
<proteinExistence type="predicted"/>
<dbReference type="NCBIfam" id="TIGR01643">
    <property type="entry name" value="YD_repeat_2x"/>
    <property type="match status" value="2"/>
</dbReference>
<feature type="domain" description="Teneurin-like YD-shell" evidence="2">
    <location>
        <begin position="146"/>
        <end position="422"/>
    </location>
</feature>
<gene>
    <name evidence="3" type="ORF">ACE41H_17360</name>
</gene>
<keyword evidence="4" id="KW-1185">Reference proteome</keyword>
<accession>A0ABV5AXB4</accession>
<reference evidence="3 4" key="1">
    <citation type="submission" date="2024-09" db="EMBL/GenBank/DDBJ databases">
        <title>Paenibacillus zeirhizospherea sp. nov., isolated from surface of the maize (Zea mays) roots in a horticulture field, Hungary.</title>
        <authorList>
            <person name="Marton D."/>
            <person name="Farkas M."/>
            <person name="Bedics A."/>
            <person name="Toth E."/>
            <person name="Tancsics A."/>
            <person name="Boka K."/>
            <person name="Maroti G."/>
            <person name="Kriszt B."/>
            <person name="Cserhati M."/>
        </authorList>
    </citation>
    <scope>NUCLEOTIDE SEQUENCE [LARGE SCALE GENOMIC DNA]</scope>
    <source>
        <strain evidence="3 4">KCTC 33519</strain>
    </source>
</reference>
<name>A0ABV5AXB4_9BACL</name>
<dbReference type="InterPro" id="IPR056823">
    <property type="entry name" value="TEN-like_YD-shell"/>
</dbReference>
<dbReference type="Pfam" id="PF05593">
    <property type="entry name" value="RHS_repeat"/>
    <property type="match status" value="1"/>
</dbReference>
<dbReference type="Proteomes" id="UP001580346">
    <property type="component" value="Unassembled WGS sequence"/>
</dbReference>
<dbReference type="InterPro" id="IPR031325">
    <property type="entry name" value="RHS_repeat"/>
</dbReference>
<dbReference type="InterPro" id="IPR006530">
    <property type="entry name" value="YD"/>
</dbReference>
<dbReference type="InterPro" id="IPR022385">
    <property type="entry name" value="Rhs_assc_core"/>
</dbReference>
<dbReference type="PANTHER" id="PTHR32305:SF17">
    <property type="entry name" value="TRNA NUCLEASE WAPA"/>
    <property type="match status" value="1"/>
</dbReference>
<dbReference type="Pfam" id="PF25023">
    <property type="entry name" value="TEN_YD-shell"/>
    <property type="match status" value="1"/>
</dbReference>
<dbReference type="Gene3D" id="2.180.10.10">
    <property type="entry name" value="RHS repeat-associated core"/>
    <property type="match status" value="2"/>
</dbReference>